<protein>
    <submittedName>
        <fullName evidence="2">NA</fullName>
    </submittedName>
</protein>
<sequence length="125" mass="14115">MNKKKSLYLLFIGYCYQFQIKRLLLLMTIIIANTIFGFKYIICISHAYTITTPNNPSIFIGTDIKGDKIIQVVTPISDMEQQPTPPLIIIPKVSVPWEPTVPIVKPLDTITPATPKVQSINPMKK</sequence>
<name>Q1MRM3_LAWIP</name>
<dbReference type="KEGG" id="lip:LI0297"/>
<proteinExistence type="predicted"/>
<dbReference type="AlphaFoldDB" id="Q1MRM3"/>
<keyword evidence="1" id="KW-0812">Transmembrane</keyword>
<keyword evidence="1" id="KW-0472">Membrane</keyword>
<keyword evidence="3" id="KW-1185">Reference proteome</keyword>
<reference evidence="2 3" key="1">
    <citation type="submission" date="2005-11" db="EMBL/GenBank/DDBJ databases">
        <title>The complete genome sequence of Lawsonia intracellularis: the causative agent of proliferative enteropathy.</title>
        <authorList>
            <person name="Kaur K."/>
            <person name="Zhang Q."/>
            <person name="Beckler D."/>
            <person name="Munir S."/>
            <person name="Li L."/>
            <person name="Kinsley K."/>
            <person name="Herron L."/>
            <person name="Peterson A."/>
            <person name="May B."/>
            <person name="Singh S."/>
            <person name="Gebhart C."/>
            <person name="Kapur V."/>
        </authorList>
    </citation>
    <scope>NUCLEOTIDE SEQUENCE [LARGE SCALE GENOMIC DNA]</scope>
    <source>
        <strain evidence="2 3">PHE/MN1-00</strain>
    </source>
</reference>
<gene>
    <name evidence="2" type="ordered locus">LI0297</name>
</gene>
<dbReference type="RefSeq" id="WP_011526382.1">
    <property type="nucleotide sequence ID" value="NC_008011.1"/>
</dbReference>
<evidence type="ECO:0000313" key="3">
    <source>
        <dbReference type="Proteomes" id="UP000002430"/>
    </source>
</evidence>
<dbReference type="STRING" id="363253.LI0297"/>
<dbReference type="Proteomes" id="UP000002430">
    <property type="component" value="Chromosome"/>
</dbReference>
<evidence type="ECO:0000313" key="2">
    <source>
        <dbReference type="EMBL" id="CAJ54353.1"/>
    </source>
</evidence>
<evidence type="ECO:0000256" key="1">
    <source>
        <dbReference type="SAM" id="Phobius"/>
    </source>
</evidence>
<accession>Q1MRM3</accession>
<keyword evidence="1" id="KW-1133">Transmembrane helix</keyword>
<organism evidence="2 3">
    <name type="scientific">Lawsonia intracellularis (strain PHE/MN1-00)</name>
    <dbReference type="NCBI Taxonomy" id="363253"/>
    <lineage>
        <taxon>Bacteria</taxon>
        <taxon>Pseudomonadati</taxon>
        <taxon>Thermodesulfobacteriota</taxon>
        <taxon>Desulfovibrionia</taxon>
        <taxon>Desulfovibrionales</taxon>
        <taxon>Desulfovibrionaceae</taxon>
        <taxon>Lawsonia</taxon>
    </lineage>
</organism>
<dbReference type="EMBL" id="AM180252">
    <property type="protein sequence ID" value="CAJ54353.1"/>
    <property type="molecule type" value="Genomic_DNA"/>
</dbReference>
<dbReference type="HOGENOM" id="CLU_162595_0_0_7"/>
<feature type="transmembrane region" description="Helical" evidence="1">
    <location>
        <begin position="23"/>
        <end position="42"/>
    </location>
</feature>